<reference evidence="4" key="1">
    <citation type="journal article" date="2014" name="Int. J. Syst. Evol. Microbiol.">
        <title>Complete genome sequence of Corynebacterium casei LMG S-19264T (=DSM 44701T), isolated from a smear-ripened cheese.</title>
        <authorList>
            <consortium name="US DOE Joint Genome Institute (JGI-PGF)"/>
            <person name="Walter F."/>
            <person name="Albersmeier A."/>
            <person name="Kalinowski J."/>
            <person name="Ruckert C."/>
        </authorList>
    </citation>
    <scope>NUCLEOTIDE SEQUENCE</scope>
    <source>
        <strain evidence="4">KCTC 32020</strain>
    </source>
</reference>
<dbReference type="EMBL" id="BNCF01000004">
    <property type="protein sequence ID" value="GHE30767.1"/>
    <property type="molecule type" value="Genomic_DNA"/>
</dbReference>
<dbReference type="InterPro" id="IPR050708">
    <property type="entry name" value="T6SS_VgrG/RHS"/>
</dbReference>
<organism evidence="4 5">
    <name type="scientific">Vulcaniibacterium thermophilum</name>
    <dbReference type="NCBI Taxonomy" id="1169913"/>
    <lineage>
        <taxon>Bacteria</taxon>
        <taxon>Pseudomonadati</taxon>
        <taxon>Pseudomonadota</taxon>
        <taxon>Gammaproteobacteria</taxon>
        <taxon>Lysobacterales</taxon>
        <taxon>Lysobacteraceae</taxon>
        <taxon>Vulcaniibacterium</taxon>
    </lineage>
</organism>
<gene>
    <name evidence="4" type="primary">rhsD</name>
    <name evidence="4" type="ORF">GCM10007167_10990</name>
</gene>
<dbReference type="InterPro" id="IPR022385">
    <property type="entry name" value="Rhs_assc_core"/>
</dbReference>
<dbReference type="PANTHER" id="PTHR32305:SF15">
    <property type="entry name" value="PROTEIN RHSA-RELATED"/>
    <property type="match status" value="1"/>
</dbReference>
<dbReference type="Proteomes" id="UP000636453">
    <property type="component" value="Unassembled WGS sequence"/>
</dbReference>
<dbReference type="Gene3D" id="2.180.10.10">
    <property type="entry name" value="RHS repeat-associated core"/>
    <property type="match status" value="4"/>
</dbReference>
<feature type="domain" description="Teneurin-like YD-shell" evidence="3">
    <location>
        <begin position="890"/>
        <end position="1160"/>
    </location>
</feature>
<evidence type="ECO:0000259" key="2">
    <source>
        <dbReference type="Pfam" id="PF20148"/>
    </source>
</evidence>
<accession>A0A918Z290</accession>
<evidence type="ECO:0000259" key="3">
    <source>
        <dbReference type="Pfam" id="PF25023"/>
    </source>
</evidence>
<feature type="domain" description="DUF6531" evidence="2">
    <location>
        <begin position="13"/>
        <end position="83"/>
    </location>
</feature>
<dbReference type="InterPro" id="IPR031325">
    <property type="entry name" value="RHS_repeat"/>
</dbReference>
<sequence length="1341" mass="147155">MNHTLCDPCDYKGNPIGVATGDKKQVERDVTLPWIAFERTYHSVAPVVQSGLGAHWTHNFNFRLFFGRSDYSVQLADGSLLPFRSVAGGYESIDGANSRFVLKDNKYVLYHNGDVIVFSGGRAEQIERRDGTRLALIYDQFDRLSRIDHSGGRSLEFAYEGPSPSERSRIKRLSSGGAILAEYMYDEHGRLTAVIFPDGTSRQYRYDNTSFFDHLTAIEGEGGNGSTEYVYDSNGSAVSTRRGGLLVGHVDRYPDGRAGFTDSNGMTTLFEYTGGQEYRKPVASTDASGTQTYEYAPASSDFRRRLIRTVDRRGTETRYQYSEHAVDGVSLRVKTTVEAFGTASQRVVEEARELQTNRLVRRRNGGGSELRYTYNTAGQVLESAHVDLASDTARSVRYAYCDQAGVDAGTCPLVGLLTSIDGPCTDVSDVTTYTYYPSDHPDCASAPTTCPYRKGDLWKVTNALGHVTETLRYDGAGRVLSVKDANGVVTNFEYHPRGWLTARKVRGANDASEADDAITRIEYWPTGLVQKVTQPDGSFTAYAYDAAHRLTDISDNLGNKIHYTLDNAGNRIKEETLDADGQLLRTLSRVYNQLGQLQTAKDAYERPTGFTYDANGNLDKATDAKGVVTDNDYDPLNRLVRTLQDVAGIKAETKFEYDALDNLTRVIDPKGLVTTYTYNGLGDLTQLASPDTGTTTYTYDGAGNRKTQTDARGVTSTYHYDALNRLTAITYADSTHDVTYHYDTPSSACDGDERFHAGRLARMVDASGSTAYCYDSFGNLTRKVQTTNGRAFTTRYGHDLAGKPLWMIYPSGLRVDYVYNVNGQASGIAVTRPGAAREVLLSSVTYYPFGPVSELRYGDGRALRRTLDRNYQPGIVQDVGPDGLSLGFEFDEVGNLAVLRTGDQTEPPLRRFGYDALGRVTESKDGATDALLHAYGYDATGNRTSKMAGGAATAYTYPATSHRLSRVGSINRWYDATGNTTSIGGTAREFVYDATNRLSQTKANGVATMNYRYNGKGERVRRWVGTTHTYSVYDEAGRWLGDYDTNGARVQEVIWLDDLPVGLIVKDETAANDRLYYIEPDHLGSPRVVIDPIREKAVWTWPLTGEAFGADQPNPDPDADGIAFVFDMRFPGQRYDSASGLNYNYFRDYEPATGRYVQSDPIGLEGGPSTYGYVGGTPLQWIDRHGLVRWTGKVLPGTIGALGAVGLFVFDLESQCVKGRRARVLVKAESGGVGAGFKWMPLANATSGAMTLEDYLPDIYPENFNGLFGTYGAGISIGPWGYGCNAFQLGSHWTPAVSRLLDCGAGGAGLDVSASLLIGKSQLVKVIWSTCNECEPVKTPL</sequence>
<dbReference type="NCBIfam" id="TIGR03696">
    <property type="entry name" value="Rhs_assc_core"/>
    <property type="match status" value="1"/>
</dbReference>
<dbReference type="InterPro" id="IPR006530">
    <property type="entry name" value="YD"/>
</dbReference>
<dbReference type="InterPro" id="IPR045351">
    <property type="entry name" value="DUF6531"/>
</dbReference>
<dbReference type="NCBIfam" id="TIGR01643">
    <property type="entry name" value="YD_repeat_2x"/>
    <property type="match status" value="5"/>
</dbReference>
<protein>
    <submittedName>
        <fullName evidence="4">Type IV secretion protein Rhs</fullName>
    </submittedName>
</protein>
<reference evidence="4" key="2">
    <citation type="submission" date="2020-09" db="EMBL/GenBank/DDBJ databases">
        <authorList>
            <person name="Sun Q."/>
            <person name="Kim S."/>
        </authorList>
    </citation>
    <scope>NUCLEOTIDE SEQUENCE</scope>
    <source>
        <strain evidence="4">KCTC 32020</strain>
    </source>
</reference>
<keyword evidence="5" id="KW-1185">Reference proteome</keyword>
<evidence type="ECO:0000313" key="5">
    <source>
        <dbReference type="Proteomes" id="UP000636453"/>
    </source>
</evidence>
<comment type="caution">
    <text evidence="4">The sequence shown here is derived from an EMBL/GenBank/DDBJ whole genome shotgun (WGS) entry which is preliminary data.</text>
</comment>
<evidence type="ECO:0000313" key="4">
    <source>
        <dbReference type="EMBL" id="GHE30767.1"/>
    </source>
</evidence>
<dbReference type="InterPro" id="IPR056823">
    <property type="entry name" value="TEN-like_YD-shell"/>
</dbReference>
<dbReference type="Pfam" id="PF20148">
    <property type="entry name" value="DUF6531"/>
    <property type="match status" value="1"/>
</dbReference>
<evidence type="ECO:0000256" key="1">
    <source>
        <dbReference type="ARBA" id="ARBA00022737"/>
    </source>
</evidence>
<name>A0A918Z290_9GAMM</name>
<proteinExistence type="predicted"/>
<dbReference type="PANTHER" id="PTHR32305">
    <property type="match status" value="1"/>
</dbReference>
<feature type="domain" description="Teneurin-like YD-shell" evidence="3">
    <location>
        <begin position="571"/>
        <end position="731"/>
    </location>
</feature>
<keyword evidence="1" id="KW-0677">Repeat</keyword>
<dbReference type="Pfam" id="PF05593">
    <property type="entry name" value="RHS_repeat"/>
    <property type="match status" value="4"/>
</dbReference>
<dbReference type="Pfam" id="PF25023">
    <property type="entry name" value="TEN_YD-shell"/>
    <property type="match status" value="2"/>
</dbReference>